<keyword evidence="2" id="KW-1185">Reference proteome</keyword>
<proteinExistence type="predicted"/>
<gene>
    <name evidence="1" type="ORF">GCM10023307_04810</name>
</gene>
<evidence type="ECO:0008006" key="3">
    <source>
        <dbReference type="Google" id="ProtNLM"/>
    </source>
</evidence>
<dbReference type="RefSeq" id="WP_345301672.1">
    <property type="nucleotide sequence ID" value="NZ_BAABJE010000001.1"/>
</dbReference>
<name>A0ABP9AMB5_9GAMM</name>
<evidence type="ECO:0000313" key="1">
    <source>
        <dbReference type="EMBL" id="GAA4783204.1"/>
    </source>
</evidence>
<evidence type="ECO:0000313" key="2">
    <source>
        <dbReference type="Proteomes" id="UP001499959"/>
    </source>
</evidence>
<accession>A0ABP9AMB5</accession>
<comment type="caution">
    <text evidence="1">The sequence shown here is derived from an EMBL/GenBank/DDBJ whole genome shotgun (WGS) entry which is preliminary data.</text>
</comment>
<organism evidence="1 2">
    <name type="scientific">Lysobacter hankyongensis</name>
    <dbReference type="NCBI Taxonomy" id="1176535"/>
    <lineage>
        <taxon>Bacteria</taxon>
        <taxon>Pseudomonadati</taxon>
        <taxon>Pseudomonadota</taxon>
        <taxon>Gammaproteobacteria</taxon>
        <taxon>Lysobacterales</taxon>
        <taxon>Lysobacteraceae</taxon>
        <taxon>Lysobacter</taxon>
    </lineage>
</organism>
<dbReference type="EMBL" id="BAABJE010000001">
    <property type="protein sequence ID" value="GAA4783204.1"/>
    <property type="molecule type" value="Genomic_DNA"/>
</dbReference>
<sequence length="92" mass="9974">MNQHDPTLKAAHDRSSLHRAEVLASVICGCFYCRSTFEPGDIGEWVDAAEDGDGLGQTALCPHCGVDSVLGSQSGYPITPEFLATMHQYWFG</sequence>
<dbReference type="Proteomes" id="UP001499959">
    <property type="component" value="Unassembled WGS sequence"/>
</dbReference>
<protein>
    <recommendedName>
        <fullName evidence="3">Cytoplasmic protein</fullName>
    </recommendedName>
</protein>
<reference evidence="2" key="1">
    <citation type="journal article" date="2019" name="Int. J. Syst. Evol. Microbiol.">
        <title>The Global Catalogue of Microorganisms (GCM) 10K type strain sequencing project: providing services to taxonomists for standard genome sequencing and annotation.</title>
        <authorList>
            <consortium name="The Broad Institute Genomics Platform"/>
            <consortium name="The Broad Institute Genome Sequencing Center for Infectious Disease"/>
            <person name="Wu L."/>
            <person name="Ma J."/>
        </authorList>
    </citation>
    <scope>NUCLEOTIDE SEQUENCE [LARGE SCALE GENOMIC DNA]</scope>
    <source>
        <strain evidence="2">JCM 18204</strain>
    </source>
</reference>